<dbReference type="GO" id="GO:0016829">
    <property type="term" value="F:lyase activity"/>
    <property type="evidence" value="ECO:0007669"/>
    <property type="project" value="UniProtKB-KW"/>
</dbReference>
<dbReference type="InParanoid" id="D6TLM1"/>
<dbReference type="SMART" id="SM00567">
    <property type="entry name" value="EZ_HEAT"/>
    <property type="match status" value="4"/>
</dbReference>
<gene>
    <name evidence="1" type="ORF">Krac_7982</name>
</gene>
<reference evidence="1 2" key="1">
    <citation type="journal article" date="2011" name="Stand. Genomic Sci.">
        <title>Non-contiguous finished genome sequence and contextual data of the filamentous soil bacterium Ktedonobacter racemifer type strain (SOSP1-21).</title>
        <authorList>
            <person name="Chang Y.J."/>
            <person name="Land M."/>
            <person name="Hauser L."/>
            <person name="Chertkov O."/>
            <person name="Del Rio T.G."/>
            <person name="Nolan M."/>
            <person name="Copeland A."/>
            <person name="Tice H."/>
            <person name="Cheng J.F."/>
            <person name="Lucas S."/>
            <person name="Han C."/>
            <person name="Goodwin L."/>
            <person name="Pitluck S."/>
            <person name="Ivanova N."/>
            <person name="Ovchinikova G."/>
            <person name="Pati A."/>
            <person name="Chen A."/>
            <person name="Palaniappan K."/>
            <person name="Mavromatis K."/>
            <person name="Liolios K."/>
            <person name="Brettin T."/>
            <person name="Fiebig A."/>
            <person name="Rohde M."/>
            <person name="Abt B."/>
            <person name="Goker M."/>
            <person name="Detter J.C."/>
            <person name="Woyke T."/>
            <person name="Bristow J."/>
            <person name="Eisen J.A."/>
            <person name="Markowitz V."/>
            <person name="Hugenholtz P."/>
            <person name="Kyrpides N.C."/>
            <person name="Klenk H.P."/>
            <person name="Lapidus A."/>
        </authorList>
    </citation>
    <scope>NUCLEOTIDE SEQUENCE [LARGE SCALE GENOMIC DNA]</scope>
    <source>
        <strain evidence="2">DSM 44963</strain>
    </source>
</reference>
<dbReference type="InterPro" id="IPR016024">
    <property type="entry name" value="ARM-type_fold"/>
</dbReference>
<dbReference type="Gene3D" id="1.25.10.10">
    <property type="entry name" value="Leucine-rich Repeat Variant"/>
    <property type="match status" value="2"/>
</dbReference>
<name>D6TLM1_KTERA</name>
<dbReference type="InterPro" id="IPR011989">
    <property type="entry name" value="ARM-like"/>
</dbReference>
<evidence type="ECO:0000313" key="1">
    <source>
        <dbReference type="EMBL" id="EFH86671.1"/>
    </source>
</evidence>
<organism evidence="1 2">
    <name type="scientific">Ktedonobacter racemifer DSM 44963</name>
    <dbReference type="NCBI Taxonomy" id="485913"/>
    <lineage>
        <taxon>Bacteria</taxon>
        <taxon>Bacillati</taxon>
        <taxon>Chloroflexota</taxon>
        <taxon>Ktedonobacteria</taxon>
        <taxon>Ktedonobacterales</taxon>
        <taxon>Ktedonobacteraceae</taxon>
        <taxon>Ktedonobacter</taxon>
    </lineage>
</organism>
<comment type="caution">
    <text evidence="1">The sequence shown here is derived from an EMBL/GenBank/DDBJ whole genome shotgun (WGS) entry which is preliminary data.</text>
</comment>
<dbReference type="Proteomes" id="UP000004508">
    <property type="component" value="Unassembled WGS sequence"/>
</dbReference>
<keyword evidence="2" id="KW-1185">Reference proteome</keyword>
<dbReference type="InterPro" id="IPR004155">
    <property type="entry name" value="PBS_lyase_HEAT"/>
</dbReference>
<proteinExistence type="predicted"/>
<accession>D6TLM1</accession>
<dbReference type="AlphaFoldDB" id="D6TLM1"/>
<sequence>MPDTSSKQAPLEADIPSLMEKHEVEDHTHIVHMLKPEAPDIQHAREPLSELPDDLASFSTGALEYRLLHQVQPLLDVETPVHKASLNALRREITCLLTRLSWRKALPEEVAARLTELLPVGPFSLWHPHLLATLFEIDRRGHLLPAWLYLIQQGDVSSQTPGDDSTTQPHNYARRIAILLLGYYKQVGTPAADSPARDAQDTLPMLQALLHDPSTSFYAARALAHLGHNQAQQVLLQTLCETRGWNRLAILEQCLALGHAPFAEFLLTHGIAKMPGLEHYAASALYHALDLAPYLEQNRQQPRLAAQAALVLYYVIEESKEPSPYQEAVPRLFTRSLADQASALFKSARQLPSWQAALALHALGALCARYWQAINQGHALESNLVAQIYPCLPMMPEIEAWMQHSGRELLFTALCSQQATLQPLLAQALAELGETRAVDPLLLYLDSVRTLGHQEQARALSSVCLALGQFGDLRAVPALQKLMANVIDPSGRRRRSPLKEALLEPQATDYAGSLLFVAMLQACRQLPTPEAQTLSYQGLNDLDPRVRLAALETLRILDATGSEAQSRTSVRQALSDQNAAVAGLACQVSAQYHDQEAAPLLQQLLITHPAVTQAALLALHQLKKEG</sequence>
<keyword evidence="1" id="KW-0456">Lyase</keyword>
<dbReference type="RefSeq" id="WP_007911187.1">
    <property type="nucleotide sequence ID" value="NZ_ADVG01000002.1"/>
</dbReference>
<dbReference type="SUPFAM" id="SSF48371">
    <property type="entry name" value="ARM repeat"/>
    <property type="match status" value="1"/>
</dbReference>
<dbReference type="EMBL" id="ADVG01000002">
    <property type="protein sequence ID" value="EFH86671.1"/>
    <property type="molecule type" value="Genomic_DNA"/>
</dbReference>
<protein>
    <submittedName>
        <fullName evidence="1">PBS lyase HEAT domain protein repeat-containing protein</fullName>
    </submittedName>
</protein>
<dbReference type="OrthoDB" id="138390at2"/>
<evidence type="ECO:0000313" key="2">
    <source>
        <dbReference type="Proteomes" id="UP000004508"/>
    </source>
</evidence>